<name>A0ABV7FRZ9_9ALTE</name>
<dbReference type="Proteomes" id="UP001595478">
    <property type="component" value="Unassembled WGS sequence"/>
</dbReference>
<proteinExistence type="predicted"/>
<keyword evidence="1" id="KW-1133">Transmembrane helix</keyword>
<dbReference type="NCBIfam" id="NF038257">
    <property type="entry name" value="exopoly_VpsP"/>
    <property type="match status" value="1"/>
</dbReference>
<dbReference type="RefSeq" id="WP_376919425.1">
    <property type="nucleotide sequence ID" value="NZ_JBHRSW010000008.1"/>
</dbReference>
<keyword evidence="3" id="KW-1185">Reference proteome</keyword>
<keyword evidence="1" id="KW-0472">Membrane</keyword>
<sequence>MTYSTLKYQLIKIKQLLGIADTRKVWKQSLGSFVLFVSAIGFVNAFRFGGASLDYYFVRNSIELWQKEANIQSVSLFDTAESSVSRAQKLHFSHPLYTDMRGQVIEWGVVANYRSSEYLELAEFMYQKSISMRPSWPVSWASLAMVKWRKGEFDEELLEYLSTASRLGPMKPEVHRVYSEVGLHLYQTNNLMFIQIRDEVINRLILGLRDTASRKSVLDAIARTNSKRTACIWVNQKDAFVYNKVLKCP</sequence>
<keyword evidence="1" id="KW-0812">Transmembrane</keyword>
<evidence type="ECO:0000313" key="2">
    <source>
        <dbReference type="EMBL" id="MFC3121287.1"/>
    </source>
</evidence>
<evidence type="ECO:0000313" key="3">
    <source>
        <dbReference type="Proteomes" id="UP001595478"/>
    </source>
</evidence>
<comment type="caution">
    <text evidence="2">The sequence shown here is derived from an EMBL/GenBank/DDBJ whole genome shotgun (WGS) entry which is preliminary data.</text>
</comment>
<organism evidence="2 3">
    <name type="scientific">Agaribacter flavus</name>
    <dbReference type="NCBI Taxonomy" id="1902781"/>
    <lineage>
        <taxon>Bacteria</taxon>
        <taxon>Pseudomonadati</taxon>
        <taxon>Pseudomonadota</taxon>
        <taxon>Gammaproteobacteria</taxon>
        <taxon>Alteromonadales</taxon>
        <taxon>Alteromonadaceae</taxon>
        <taxon>Agaribacter</taxon>
    </lineage>
</organism>
<feature type="transmembrane region" description="Helical" evidence="1">
    <location>
        <begin position="33"/>
        <end position="57"/>
    </location>
</feature>
<accession>A0ABV7FRZ9</accession>
<reference evidence="3" key="1">
    <citation type="journal article" date="2019" name="Int. J. Syst. Evol. Microbiol.">
        <title>The Global Catalogue of Microorganisms (GCM) 10K type strain sequencing project: providing services to taxonomists for standard genome sequencing and annotation.</title>
        <authorList>
            <consortium name="The Broad Institute Genomics Platform"/>
            <consortium name="The Broad Institute Genome Sequencing Center for Infectious Disease"/>
            <person name="Wu L."/>
            <person name="Ma J."/>
        </authorList>
    </citation>
    <scope>NUCLEOTIDE SEQUENCE [LARGE SCALE GENOMIC DNA]</scope>
    <source>
        <strain evidence="3">KCTC 52473</strain>
    </source>
</reference>
<dbReference type="Gene3D" id="1.25.40.10">
    <property type="entry name" value="Tetratricopeptide repeat domain"/>
    <property type="match status" value="1"/>
</dbReference>
<gene>
    <name evidence="2" type="ORF">ACFOHL_06610</name>
</gene>
<evidence type="ECO:0000256" key="1">
    <source>
        <dbReference type="SAM" id="Phobius"/>
    </source>
</evidence>
<protein>
    <submittedName>
        <fullName evidence="2">VpsP family polysaccharide biosynthesis protein</fullName>
    </submittedName>
</protein>
<dbReference type="InterPro" id="IPR011990">
    <property type="entry name" value="TPR-like_helical_dom_sf"/>
</dbReference>
<dbReference type="EMBL" id="JBHRSW010000008">
    <property type="protein sequence ID" value="MFC3121287.1"/>
    <property type="molecule type" value="Genomic_DNA"/>
</dbReference>